<dbReference type="AlphaFoldDB" id="A0A0A3I999"/>
<keyword evidence="2 5" id="KW-0285">Flavoprotein</keyword>
<dbReference type="SUPFAM" id="SSF55469">
    <property type="entry name" value="FMN-dependent nitroreductase-like"/>
    <property type="match status" value="1"/>
</dbReference>
<evidence type="ECO:0000256" key="1">
    <source>
        <dbReference type="ARBA" id="ARBA00008366"/>
    </source>
</evidence>
<keyword evidence="5" id="KW-0521">NADP</keyword>
<dbReference type="PANTHER" id="PTHR43425:SF3">
    <property type="entry name" value="NADPH-DEPENDENT OXIDOREDUCTASE"/>
    <property type="match status" value="1"/>
</dbReference>
<name>A0A0A3I999_9BACL</name>
<comment type="caution">
    <text evidence="7">The sequence shown here is derived from an EMBL/GenBank/DDBJ whole genome shotgun (WGS) entry which is preliminary data.</text>
</comment>
<dbReference type="STRING" id="1384049.CD29_06560"/>
<dbReference type="GO" id="GO:0016491">
    <property type="term" value="F:oxidoreductase activity"/>
    <property type="evidence" value="ECO:0007669"/>
    <property type="project" value="UniProtKB-UniRule"/>
</dbReference>
<dbReference type="RefSeq" id="WP_036184312.1">
    <property type="nucleotide sequence ID" value="NZ_AVDA01000006.1"/>
</dbReference>
<dbReference type="InterPro" id="IPR016446">
    <property type="entry name" value="Flavin_OxRdtase_Frp"/>
</dbReference>
<feature type="domain" description="Nitroreductase" evidence="6">
    <location>
        <begin position="10"/>
        <end position="162"/>
    </location>
</feature>
<evidence type="ECO:0000313" key="8">
    <source>
        <dbReference type="Proteomes" id="UP000030416"/>
    </source>
</evidence>
<keyword evidence="4 5" id="KW-0560">Oxidoreductase</keyword>
<dbReference type="Pfam" id="PF00881">
    <property type="entry name" value="Nitroreductase"/>
    <property type="match status" value="1"/>
</dbReference>
<keyword evidence="8" id="KW-1185">Reference proteome</keyword>
<evidence type="ECO:0000256" key="5">
    <source>
        <dbReference type="PIRNR" id="PIRNR005426"/>
    </source>
</evidence>
<comment type="similarity">
    <text evidence="1 5">Belongs to the flavin oxidoreductase frp family.</text>
</comment>
<dbReference type="PIRSF" id="PIRSF005426">
    <property type="entry name" value="Frp"/>
    <property type="match status" value="1"/>
</dbReference>
<organism evidence="7 8">
    <name type="scientific">Ureibacillus manganicus DSM 26584</name>
    <dbReference type="NCBI Taxonomy" id="1384049"/>
    <lineage>
        <taxon>Bacteria</taxon>
        <taxon>Bacillati</taxon>
        <taxon>Bacillota</taxon>
        <taxon>Bacilli</taxon>
        <taxon>Bacillales</taxon>
        <taxon>Caryophanaceae</taxon>
        <taxon>Ureibacillus</taxon>
    </lineage>
</organism>
<protein>
    <submittedName>
        <fullName evidence="7">NADPH-dependent oxidoreductase</fullName>
    </submittedName>
</protein>
<dbReference type="InterPro" id="IPR029479">
    <property type="entry name" value="Nitroreductase"/>
</dbReference>
<dbReference type="NCBIfam" id="NF008033">
    <property type="entry name" value="PRK10765.1"/>
    <property type="match status" value="1"/>
</dbReference>
<reference evidence="7 8" key="1">
    <citation type="submission" date="2014-02" db="EMBL/GenBank/DDBJ databases">
        <title>Draft genome sequence of Lysinibacillus manganicus DSM 26584T.</title>
        <authorList>
            <person name="Zhang F."/>
            <person name="Wang G."/>
            <person name="Zhang L."/>
        </authorList>
    </citation>
    <scope>NUCLEOTIDE SEQUENCE [LARGE SCALE GENOMIC DNA]</scope>
    <source>
        <strain evidence="7 8">DSM 26584</strain>
    </source>
</reference>
<dbReference type="CDD" id="cd02146">
    <property type="entry name" value="NfsA-like"/>
    <property type="match status" value="1"/>
</dbReference>
<sequence length="245" mass="27696">MNEVTKLLQSHSSVRKYTGEQISKETVSEIIKTAQMAASSHFVQAYSVIWVTDEEKKKKLGELSKNEFQFSTAGASFLFCVDYKRLQVAGKKQGVDIVVDSAENVLVGTADVAIFAQNFVIAAESLGYGICYIGGARNNPAEISELFNLPEYVFPLFAMTIGTPTKRNETKPRLPLDAVLHENSYNVEKYDVILDQYDSIMEDYYASRSSNQKMANWTKQMADFLVEQRRPHIKEFLATKGFNWK</sequence>
<dbReference type="OrthoDB" id="9775805at2"/>
<evidence type="ECO:0000256" key="2">
    <source>
        <dbReference type="ARBA" id="ARBA00022630"/>
    </source>
</evidence>
<dbReference type="Gene3D" id="3.40.109.10">
    <property type="entry name" value="NADH Oxidase"/>
    <property type="match status" value="1"/>
</dbReference>
<dbReference type="EMBL" id="JPVN01000006">
    <property type="protein sequence ID" value="KGR79353.1"/>
    <property type="molecule type" value="Genomic_DNA"/>
</dbReference>
<evidence type="ECO:0000256" key="3">
    <source>
        <dbReference type="ARBA" id="ARBA00022643"/>
    </source>
</evidence>
<dbReference type="eggNOG" id="COG0778">
    <property type="taxonomic scope" value="Bacteria"/>
</dbReference>
<dbReference type="Proteomes" id="UP000030416">
    <property type="component" value="Unassembled WGS sequence"/>
</dbReference>
<accession>A0A0A3I999</accession>
<evidence type="ECO:0000256" key="4">
    <source>
        <dbReference type="ARBA" id="ARBA00023002"/>
    </source>
</evidence>
<keyword evidence="3 5" id="KW-0288">FMN</keyword>
<dbReference type="InterPro" id="IPR000415">
    <property type="entry name" value="Nitroreductase-like"/>
</dbReference>
<gene>
    <name evidence="7" type="ORF">CD29_06560</name>
</gene>
<evidence type="ECO:0000313" key="7">
    <source>
        <dbReference type="EMBL" id="KGR79353.1"/>
    </source>
</evidence>
<dbReference type="PANTHER" id="PTHR43425">
    <property type="entry name" value="OXYGEN-INSENSITIVE NADPH NITROREDUCTASE"/>
    <property type="match status" value="1"/>
</dbReference>
<proteinExistence type="inferred from homology"/>
<evidence type="ECO:0000259" key="6">
    <source>
        <dbReference type="Pfam" id="PF00881"/>
    </source>
</evidence>